<sequence>MNIDLVADYMIMKGNKPNGEALTQLGLQKLVYLCQGWHLALADGELFREDIYAYEFGPVVRELRHRFRFLGANPLPMMPITDAERVLSAGAKRVIDDVWSHYGKMPTSALVDLTHAPGSPWSQVWNSADAEERENLHIPQALIRDWFKVKLAEKLRPRRTRKRDVAFAFESFFAAS</sequence>
<accession>A0A178MUU0</accession>
<name>A0A178MUU0_9PROT</name>
<proteinExistence type="predicted"/>
<evidence type="ECO:0000313" key="3">
    <source>
        <dbReference type="Proteomes" id="UP000078428"/>
    </source>
</evidence>
<dbReference type="RefSeq" id="WP_068489966.1">
    <property type="nucleotide sequence ID" value="NZ_LWQT01000038.1"/>
</dbReference>
<dbReference type="EMBL" id="LWQT01000038">
    <property type="protein sequence ID" value="OAN53909.1"/>
    <property type="molecule type" value="Genomic_DNA"/>
</dbReference>
<evidence type="ECO:0000259" key="1">
    <source>
        <dbReference type="Pfam" id="PF13274"/>
    </source>
</evidence>
<gene>
    <name evidence="2" type="ORF">A6A04_13540</name>
</gene>
<comment type="caution">
    <text evidence="2">The sequence shown here is derived from an EMBL/GenBank/DDBJ whole genome shotgun (WGS) entry which is preliminary data.</text>
</comment>
<dbReference type="AlphaFoldDB" id="A0A178MUU0"/>
<dbReference type="OrthoDB" id="9799173at2"/>
<evidence type="ECO:0000313" key="2">
    <source>
        <dbReference type="EMBL" id="OAN53909.1"/>
    </source>
</evidence>
<feature type="domain" description="Antitoxin SocA-like Panacea" evidence="1">
    <location>
        <begin position="27"/>
        <end position="121"/>
    </location>
</feature>
<organism evidence="2 3">
    <name type="scientific">Paramagnetospirillum marisnigri</name>
    <dbReference type="NCBI Taxonomy" id="1285242"/>
    <lineage>
        <taxon>Bacteria</taxon>
        <taxon>Pseudomonadati</taxon>
        <taxon>Pseudomonadota</taxon>
        <taxon>Alphaproteobacteria</taxon>
        <taxon>Rhodospirillales</taxon>
        <taxon>Magnetospirillaceae</taxon>
        <taxon>Paramagnetospirillum</taxon>
    </lineage>
</organism>
<protein>
    <recommendedName>
        <fullName evidence="1">Antitoxin SocA-like Panacea domain-containing protein</fullName>
    </recommendedName>
</protein>
<reference evidence="2 3" key="1">
    <citation type="submission" date="2016-04" db="EMBL/GenBank/DDBJ databases">
        <title>Draft genome sequence of freshwater magnetotactic bacteria Magnetospirillum marisnigri SP-1 and Magnetospirillum moscoviense BB-1.</title>
        <authorList>
            <person name="Koziaeva V."/>
            <person name="Dziuba M.V."/>
            <person name="Ivanov T.M."/>
            <person name="Kuznetsov B."/>
            <person name="Grouzdev D.S."/>
        </authorList>
    </citation>
    <scope>NUCLEOTIDE SEQUENCE [LARGE SCALE GENOMIC DNA]</scope>
    <source>
        <strain evidence="2 3">SP-1</strain>
    </source>
</reference>
<dbReference type="Pfam" id="PF13274">
    <property type="entry name" value="SocA_Panacea"/>
    <property type="match status" value="1"/>
</dbReference>
<dbReference type="InterPro" id="IPR025272">
    <property type="entry name" value="SocA_Panacea"/>
</dbReference>
<dbReference type="Proteomes" id="UP000078428">
    <property type="component" value="Unassembled WGS sequence"/>
</dbReference>
<keyword evidence="3" id="KW-1185">Reference proteome</keyword>